<dbReference type="Proteomes" id="UP001635817">
    <property type="component" value="Unassembled WGS sequence"/>
</dbReference>
<gene>
    <name evidence="1" type="ORF">ACK4CP_30525</name>
</gene>
<sequence>MTRKPPPPPTEQALRALANYRKKTSDDKRRDIEKALAHLRKTNATINVSTVARRAKVTRKTIHKHKDLLAVIDQYRHHPSTTERPQLGRDTSIMAAMRRKITAQDSEIRELKATIAQHVTTIELLHGRLDDARHDHGT</sequence>
<dbReference type="RefSeq" id="WP_409552811.1">
    <property type="nucleotide sequence ID" value="NZ_JBKBDE010000014.1"/>
</dbReference>
<name>A0ABW9M384_9MYCO</name>
<comment type="caution">
    <text evidence="1">The sequence shown here is derived from an EMBL/GenBank/DDBJ whole genome shotgun (WGS) entry which is preliminary data.</text>
</comment>
<reference evidence="1 2" key="1">
    <citation type="submission" date="2024-12" db="EMBL/GenBank/DDBJ databases">
        <title>The coexistence of Mycolicibacterium septicum and Mycolicibacterium nivoides in clinical samples.</title>
        <authorList>
            <person name="Wang C."/>
            <person name="Feng Y."/>
            <person name="Zong Z."/>
        </authorList>
    </citation>
    <scope>NUCLEOTIDE SEQUENCE [LARGE SCALE GENOMIC DNA]</scope>
    <source>
        <strain evidence="1 2">120310</strain>
    </source>
</reference>
<evidence type="ECO:0000313" key="1">
    <source>
        <dbReference type="EMBL" id="MFN6554761.1"/>
    </source>
</evidence>
<evidence type="ECO:0000313" key="2">
    <source>
        <dbReference type="Proteomes" id="UP001635817"/>
    </source>
</evidence>
<proteinExistence type="predicted"/>
<dbReference type="EMBL" id="JBKBDE010000014">
    <property type="protein sequence ID" value="MFN6554761.1"/>
    <property type="molecule type" value="Genomic_DNA"/>
</dbReference>
<keyword evidence="2" id="KW-1185">Reference proteome</keyword>
<accession>A0ABW9M384</accession>
<protein>
    <submittedName>
        <fullName evidence="1">DUF6262 family protein</fullName>
    </submittedName>
</protein>
<organism evidence="1 2">
    <name type="scientific">Mycolicibacterium septicum</name>
    <dbReference type="NCBI Taxonomy" id="98668"/>
    <lineage>
        <taxon>Bacteria</taxon>
        <taxon>Bacillati</taxon>
        <taxon>Actinomycetota</taxon>
        <taxon>Actinomycetes</taxon>
        <taxon>Mycobacteriales</taxon>
        <taxon>Mycobacteriaceae</taxon>
        <taxon>Mycolicibacterium</taxon>
    </lineage>
</organism>